<evidence type="ECO:0000256" key="5">
    <source>
        <dbReference type="ARBA" id="ARBA00023125"/>
    </source>
</evidence>
<sequence>MSTRKYKNPVNNHFIYNDETRKSTCKICYFDMAGRHSENLMRHLKRKHSSTYAEVMLEKQRRRSTIQQQKEQSSSENNACQLSSLFSFETEPHGLRIKSMPTNRALHNKAKKRVTITIALKHQIVEKHKQGLSVTNLGRAFKLSKSTISTILKNADKLKHINASKGVSRISSQRPRMLDDVERLLLLWMDENQIKAESSTRIVICEKAKKIFDELIDNIPATSTLKEEVFKASKGWFENFKKRSKIQGIEEAANSESNVVNDINRKTKPCSIEIDTNDVNPTQSGQFESVYLGKFEMREDTDETLSQMPDNKDNNNKHNEEKLALAVRNETKAKATTPNPSSVAAAATTAPSCSSAQTATNSEKQLLLPQQSSSDDDGFFLQYLGNKFSKYTPNAKHTVQFHINRILYKADMGCYDNITDASKLPDVE</sequence>
<dbReference type="PROSITE" id="PS51253">
    <property type="entry name" value="HTH_CENPB"/>
    <property type="match status" value="1"/>
</dbReference>
<dbReference type="AlphaFoldDB" id="A0A0M5J6A7"/>
<dbReference type="InterPro" id="IPR050863">
    <property type="entry name" value="CenT-Element_Derived"/>
</dbReference>
<dbReference type="SUPFAM" id="SSF46689">
    <property type="entry name" value="Homeodomain-like"/>
    <property type="match status" value="2"/>
</dbReference>
<dbReference type="EMBL" id="CP012528">
    <property type="protein sequence ID" value="ALC49524.1"/>
    <property type="molecule type" value="Genomic_DNA"/>
</dbReference>
<organism evidence="9 10">
    <name type="scientific">Drosophila busckii</name>
    <name type="common">Fruit fly</name>
    <dbReference type="NCBI Taxonomy" id="30019"/>
    <lineage>
        <taxon>Eukaryota</taxon>
        <taxon>Metazoa</taxon>
        <taxon>Ecdysozoa</taxon>
        <taxon>Arthropoda</taxon>
        <taxon>Hexapoda</taxon>
        <taxon>Insecta</taxon>
        <taxon>Pterygota</taxon>
        <taxon>Neoptera</taxon>
        <taxon>Endopterygota</taxon>
        <taxon>Diptera</taxon>
        <taxon>Brachycera</taxon>
        <taxon>Muscomorpha</taxon>
        <taxon>Ephydroidea</taxon>
        <taxon>Drosophilidae</taxon>
        <taxon>Drosophila</taxon>
    </lineage>
</organism>
<dbReference type="PANTHER" id="PTHR19303:SF27">
    <property type="entry name" value="HTH CENPB-TYPE DOMAIN-CONTAINING PROTEIN"/>
    <property type="match status" value="1"/>
</dbReference>
<dbReference type="OrthoDB" id="10051975at2759"/>
<dbReference type="InterPro" id="IPR003656">
    <property type="entry name" value="Znf_BED"/>
</dbReference>
<evidence type="ECO:0000256" key="2">
    <source>
        <dbReference type="ARBA" id="ARBA00022723"/>
    </source>
</evidence>
<dbReference type="InterPro" id="IPR006600">
    <property type="entry name" value="HTH_CenpB_DNA-bd_dom"/>
</dbReference>
<evidence type="ECO:0000256" key="6">
    <source>
        <dbReference type="PROSITE-ProRule" id="PRU00027"/>
    </source>
</evidence>
<dbReference type="GO" id="GO:0008270">
    <property type="term" value="F:zinc ion binding"/>
    <property type="evidence" value="ECO:0007669"/>
    <property type="project" value="UniProtKB-KW"/>
</dbReference>
<evidence type="ECO:0000259" key="7">
    <source>
        <dbReference type="PROSITE" id="PS50808"/>
    </source>
</evidence>
<protein>
    <submittedName>
        <fullName evidence="9">CG14050</fullName>
    </submittedName>
</protein>
<dbReference type="PANTHER" id="PTHR19303">
    <property type="entry name" value="TRANSPOSON"/>
    <property type="match status" value="1"/>
</dbReference>
<comment type="subcellular location">
    <subcellularLocation>
        <location evidence="1">Nucleus</location>
    </subcellularLocation>
</comment>
<gene>
    <name evidence="9" type="ORF">Dbus_chrXg1380</name>
</gene>
<dbReference type="SMR" id="A0A0M5J6A7"/>
<evidence type="ECO:0000259" key="8">
    <source>
        <dbReference type="PROSITE" id="PS51253"/>
    </source>
</evidence>
<reference evidence="9 10" key="1">
    <citation type="submission" date="2015-08" db="EMBL/GenBank/DDBJ databases">
        <title>Ancestral chromatin configuration constrains chromatin evolution on differentiating sex chromosomes in Drosophila.</title>
        <authorList>
            <person name="Zhou Q."/>
            <person name="Bachtrog D."/>
        </authorList>
    </citation>
    <scope>NUCLEOTIDE SEQUENCE [LARGE SCALE GENOMIC DNA]</scope>
    <source>
        <tissue evidence="9">Whole larvae</tissue>
    </source>
</reference>
<dbReference type="Pfam" id="PF03221">
    <property type="entry name" value="HTH_Tnp_Tc5"/>
    <property type="match status" value="1"/>
</dbReference>
<dbReference type="Proteomes" id="UP000494163">
    <property type="component" value="Chromosome X"/>
</dbReference>
<dbReference type="STRING" id="30019.A0A0M5J6A7"/>
<dbReference type="Gene3D" id="1.10.10.60">
    <property type="entry name" value="Homeodomain-like"/>
    <property type="match status" value="2"/>
</dbReference>
<dbReference type="GO" id="GO:0005634">
    <property type="term" value="C:nucleus"/>
    <property type="evidence" value="ECO:0007669"/>
    <property type="project" value="UniProtKB-SubCell"/>
</dbReference>
<evidence type="ECO:0000256" key="1">
    <source>
        <dbReference type="ARBA" id="ARBA00004123"/>
    </source>
</evidence>
<keyword evidence="3 6" id="KW-0863">Zinc-finger</keyword>
<keyword evidence="4" id="KW-0862">Zinc</keyword>
<dbReference type="SMART" id="SM00674">
    <property type="entry name" value="CENPB"/>
    <property type="match status" value="1"/>
</dbReference>
<evidence type="ECO:0000256" key="4">
    <source>
        <dbReference type="ARBA" id="ARBA00022833"/>
    </source>
</evidence>
<dbReference type="InterPro" id="IPR009057">
    <property type="entry name" value="Homeodomain-like_sf"/>
</dbReference>
<keyword evidence="5" id="KW-0238">DNA-binding</keyword>
<keyword evidence="2" id="KW-0479">Metal-binding</keyword>
<feature type="domain" description="HTH CENPB-type" evidence="8">
    <location>
        <begin position="169"/>
        <end position="250"/>
    </location>
</feature>
<keyword evidence="10" id="KW-1185">Reference proteome</keyword>
<dbReference type="GO" id="GO:0003677">
    <property type="term" value="F:DNA binding"/>
    <property type="evidence" value="ECO:0007669"/>
    <property type="project" value="UniProtKB-KW"/>
</dbReference>
<feature type="domain" description="BED-type" evidence="7">
    <location>
        <begin position="5"/>
        <end position="55"/>
    </location>
</feature>
<evidence type="ECO:0000313" key="10">
    <source>
        <dbReference type="Proteomes" id="UP000494163"/>
    </source>
</evidence>
<dbReference type="PROSITE" id="PS50808">
    <property type="entry name" value="ZF_BED"/>
    <property type="match status" value="1"/>
</dbReference>
<evidence type="ECO:0000256" key="3">
    <source>
        <dbReference type="ARBA" id="ARBA00022771"/>
    </source>
</evidence>
<name>A0A0M5J6A7_DROBS</name>
<proteinExistence type="predicted"/>
<evidence type="ECO:0000313" key="9">
    <source>
        <dbReference type="EMBL" id="ALC49524.1"/>
    </source>
</evidence>
<accession>A0A0M5J6A7</accession>